<evidence type="ECO:0000313" key="2">
    <source>
        <dbReference type="Proteomes" id="UP000617051"/>
    </source>
</evidence>
<proteinExistence type="predicted"/>
<dbReference type="EMBL" id="MN029011">
    <property type="protein sequence ID" value="QEA09805.1"/>
    <property type="molecule type" value="Genomic_DNA"/>
</dbReference>
<accession>A0A7S5EBN8</accession>
<sequence length="60" mass="7057">MNQYKLHPTPLPGSAQEQFEYIMRLIGWSAGALAIEFNGDYYLNHDVHMHWQAYMVNKDD</sequence>
<protein>
    <submittedName>
        <fullName evidence="1">Uncharacterized protein</fullName>
    </submittedName>
</protein>
<name>A0A7S5EBN8_9CAUD</name>
<dbReference type="KEGG" id="vg:77948012"/>
<evidence type="ECO:0000313" key="1">
    <source>
        <dbReference type="EMBL" id="QEA09805.1"/>
    </source>
</evidence>
<keyword evidence="2" id="KW-1185">Reference proteome</keyword>
<dbReference type="Proteomes" id="UP000617051">
    <property type="component" value="Segment"/>
</dbReference>
<dbReference type="RefSeq" id="YP_010671757.1">
    <property type="nucleotide sequence ID" value="NC_070970.1"/>
</dbReference>
<dbReference type="GeneID" id="77948012"/>
<reference evidence="1 2" key="1">
    <citation type="journal article" date="2020" name="Phage (New Rochelle)">
        <title>A New High-Throughput Screening Method for Phages: Enabling Crude Isolation and Fast Identification of Diverse Phages with Therapeutic Potential.</title>
        <authorList>
            <person name="Olsen N.S."/>
            <person name="Hendriksen N.B."/>
            <person name="Hansen L.H."/>
            <person name="Kot W."/>
        </authorList>
    </citation>
    <scope>NUCLEOTIDE SEQUENCE [LARGE SCALE GENOMIC DNA]</scope>
</reference>
<organism evidence="1 2">
    <name type="scientific">Pseudomonas phage Iggy</name>
    <dbReference type="NCBI Taxonomy" id="2592193"/>
    <lineage>
        <taxon>Viruses</taxon>
        <taxon>Duplodnaviria</taxon>
        <taxon>Heunggongvirae</taxon>
        <taxon>Uroviricota</taxon>
        <taxon>Caudoviricetes</taxon>
        <taxon>Queuovirinae</taxon>
        <taxon>Iggyvirus</taxon>
        <taxon>Iggyvirus iggy</taxon>
    </lineage>
</organism>